<dbReference type="InterPro" id="IPR029787">
    <property type="entry name" value="Nucleotide_cyclase"/>
</dbReference>
<gene>
    <name evidence="3" type="ORF">NCAST_33_02400</name>
</gene>
<organism evidence="3 4">
    <name type="scientific">Nocardia asteroides NBRC 15531</name>
    <dbReference type="NCBI Taxonomy" id="1110697"/>
    <lineage>
        <taxon>Bacteria</taxon>
        <taxon>Bacillati</taxon>
        <taxon>Actinomycetota</taxon>
        <taxon>Actinomycetes</taxon>
        <taxon>Mycobacteriales</taxon>
        <taxon>Nocardiaceae</taxon>
        <taxon>Nocardia</taxon>
    </lineage>
</organism>
<dbReference type="InterPro" id="IPR043128">
    <property type="entry name" value="Rev_trsase/Diguanyl_cyclase"/>
</dbReference>
<keyword evidence="4" id="KW-1185">Reference proteome</keyword>
<dbReference type="Gene3D" id="3.30.70.270">
    <property type="match status" value="1"/>
</dbReference>
<sequence length="500" mass="53065">MSISETHRGNLRWCAVVLGAAVAALVAPLFGTRSLSLLLLVVIVAGSLAMIGAGLYHHRPAHPMPWYLLAASVPLFATGTAIGQLWPATPWPPLDDLCTVTAYLCLGLAAVGWLQPRRLVGTRDLWLDSTLIGLSALLASWTFLISPILRQSAGFDTVLAAGFPVIEALLLTVLAHSLATVVRTETALRLLQAALIAVLIGGLLDSLTAAGTLAVGSELALVPQQWGYLLAGLAALHPTMGATHADADVHPHRSRRRAGVIAVALVAASLVSAVGAELGAGDRAVICLLLTLLLAGVLVRSERAIARSLRSERRAQYQADHDLLTGLFNRSALLRAPHRHRAEWAGKPLCLLFIDLDGFKMVNDSYGHAVGDELIAEAAARIRRTARRSDVTARYGGDEFVVLAARTRAEAAVLAQQLLGAFVRPFDLSCGEIPITASIGVACVATRPTDSTVYDLIRAADAAMYHAKEYRLGLAFHDGLRAAPQHRPPLRAGRPTSTAV</sequence>
<keyword evidence="1" id="KW-0472">Membrane</keyword>
<dbReference type="Proteomes" id="UP000017048">
    <property type="component" value="Unassembled WGS sequence"/>
</dbReference>
<dbReference type="EMBL" id="AB685274">
    <property type="protein sequence ID" value="BAO99046.1"/>
    <property type="molecule type" value="Genomic_DNA"/>
</dbReference>
<keyword evidence="1" id="KW-1133">Transmembrane helix</keyword>
<protein>
    <recommendedName>
        <fullName evidence="2">GGDEF domain-containing protein</fullName>
    </recommendedName>
</protein>
<dbReference type="CDD" id="cd01949">
    <property type="entry name" value="GGDEF"/>
    <property type="match status" value="1"/>
</dbReference>
<evidence type="ECO:0000259" key="2">
    <source>
        <dbReference type="PROSITE" id="PS50887"/>
    </source>
</evidence>
<dbReference type="InterPro" id="IPR000160">
    <property type="entry name" value="GGDEF_dom"/>
</dbReference>
<dbReference type="Pfam" id="PF00990">
    <property type="entry name" value="GGDEF"/>
    <property type="match status" value="1"/>
</dbReference>
<feature type="transmembrane region" description="Helical" evidence="1">
    <location>
        <begin position="68"/>
        <end position="88"/>
    </location>
</feature>
<evidence type="ECO:0000313" key="3">
    <source>
        <dbReference type="EMBL" id="GAD86860.1"/>
    </source>
</evidence>
<dbReference type="PROSITE" id="PS50887">
    <property type="entry name" value="GGDEF"/>
    <property type="match status" value="1"/>
</dbReference>
<feature type="transmembrane region" description="Helical" evidence="1">
    <location>
        <begin position="94"/>
        <end position="114"/>
    </location>
</feature>
<feature type="transmembrane region" description="Helical" evidence="1">
    <location>
        <begin position="161"/>
        <end position="182"/>
    </location>
</feature>
<feature type="domain" description="GGDEF" evidence="2">
    <location>
        <begin position="347"/>
        <end position="479"/>
    </location>
</feature>
<accession>U5EHT4</accession>
<evidence type="ECO:0000256" key="1">
    <source>
        <dbReference type="SAM" id="Phobius"/>
    </source>
</evidence>
<dbReference type="NCBIfam" id="TIGR00254">
    <property type="entry name" value="GGDEF"/>
    <property type="match status" value="1"/>
</dbReference>
<dbReference type="SUPFAM" id="SSF55073">
    <property type="entry name" value="Nucleotide cyclase"/>
    <property type="match status" value="1"/>
</dbReference>
<feature type="transmembrane region" description="Helical" evidence="1">
    <location>
        <begin position="126"/>
        <end position="149"/>
    </location>
</feature>
<feature type="transmembrane region" description="Helical" evidence="1">
    <location>
        <begin position="194"/>
        <end position="214"/>
    </location>
</feature>
<proteinExistence type="predicted"/>
<feature type="transmembrane region" description="Helical" evidence="1">
    <location>
        <begin position="12"/>
        <end position="31"/>
    </location>
</feature>
<dbReference type="InterPro" id="IPR052163">
    <property type="entry name" value="DGC-Regulatory_Protein"/>
</dbReference>
<dbReference type="STRING" id="1824.SAMN05444423_1011828"/>
<keyword evidence="1" id="KW-0812">Transmembrane</keyword>
<dbReference type="PANTHER" id="PTHR46663:SF4">
    <property type="entry name" value="DIGUANYLATE CYCLASE DGCT-RELATED"/>
    <property type="match status" value="1"/>
</dbReference>
<feature type="transmembrane region" description="Helical" evidence="1">
    <location>
        <begin position="37"/>
        <end position="56"/>
    </location>
</feature>
<dbReference type="RefSeq" id="WP_019048586.1">
    <property type="nucleotide sequence ID" value="NZ_BAFO02000033.1"/>
</dbReference>
<name>U5EHT4_NOCAS</name>
<evidence type="ECO:0000313" key="4">
    <source>
        <dbReference type="Proteomes" id="UP000017048"/>
    </source>
</evidence>
<dbReference type="SMART" id="SM00267">
    <property type="entry name" value="GGDEF"/>
    <property type="match status" value="1"/>
</dbReference>
<dbReference type="PANTHER" id="PTHR46663">
    <property type="entry name" value="DIGUANYLATE CYCLASE DGCT-RELATED"/>
    <property type="match status" value="1"/>
</dbReference>
<dbReference type="AlphaFoldDB" id="U5EHT4"/>
<feature type="transmembrane region" description="Helical" evidence="1">
    <location>
        <begin position="226"/>
        <end position="245"/>
    </location>
</feature>
<feature type="transmembrane region" description="Helical" evidence="1">
    <location>
        <begin position="280"/>
        <end position="299"/>
    </location>
</feature>
<dbReference type="GeneID" id="91519157"/>
<reference evidence="3 4" key="1">
    <citation type="journal article" date="2014" name="BMC Genomics">
        <title>Genome based analysis of type-I polyketide synthase and nonribosomal peptide synthetase gene clusters in seven strains of five representative Nocardia species.</title>
        <authorList>
            <person name="Komaki H."/>
            <person name="Ichikawa N."/>
            <person name="Hosoyama A."/>
            <person name="Takahashi-Nakaguchi A."/>
            <person name="Matsuzawa T."/>
            <person name="Suzuki K."/>
            <person name="Fujita N."/>
            <person name="Gonoi T."/>
        </authorList>
    </citation>
    <scope>NUCLEOTIDE SEQUENCE [LARGE SCALE GENOMIC DNA]</scope>
    <source>
        <strain evidence="3 4">NBRC 15531</strain>
    </source>
</reference>
<dbReference type="eggNOG" id="COG2199">
    <property type="taxonomic scope" value="Bacteria"/>
</dbReference>
<dbReference type="OrthoDB" id="23692at2"/>
<feature type="transmembrane region" description="Helical" evidence="1">
    <location>
        <begin position="257"/>
        <end position="274"/>
    </location>
</feature>
<dbReference type="EMBL" id="BAFO02000033">
    <property type="protein sequence ID" value="GAD86860.1"/>
    <property type="molecule type" value="Genomic_DNA"/>
</dbReference>